<dbReference type="AlphaFoldDB" id="A0A4T0WY17"/>
<feature type="transmembrane region" description="Helical" evidence="6">
    <location>
        <begin position="239"/>
        <end position="261"/>
    </location>
</feature>
<dbReference type="STRING" id="52247.A0A4T0WY17"/>
<proteinExistence type="inferred from homology"/>
<feature type="transmembrane region" description="Helical" evidence="6">
    <location>
        <begin position="130"/>
        <end position="147"/>
    </location>
</feature>
<feature type="chain" id="PRO_5021036838" description="GDT1 family protein" evidence="6">
    <location>
        <begin position="19"/>
        <end position="296"/>
    </location>
</feature>
<feature type="transmembrane region" description="Helical" evidence="6">
    <location>
        <begin position="273"/>
        <end position="293"/>
    </location>
</feature>
<sequence>MKLSSILRFALVLTTVAAVYPPVDLGDASSDDLVTIQKSTTSNSVYKAESDNSTGKPKSETISPFYSFYLAASMIVVSEIGDKTFLIAAIMAMRHPRMVVFSAASTALVLMTVLSGLIGNILPQLLSPRFTRFAAAVLFLVFGVKLLREGLATPKEAGVEEELAEVEEEIAAVELNDLNGGDLEQGTTEKKSSIAENIRNLLAYVSTPIWYQTFTMTFLGEWGDRSQITTIAMAAGGEWLSIVLGGSLGHIACTLLAVLGGQYISTKISLRTVMFGGCAAFFVFSFLYGYSAIYEN</sequence>
<dbReference type="Pfam" id="PF01169">
    <property type="entry name" value="GDT1"/>
    <property type="match status" value="2"/>
</dbReference>
<evidence type="ECO:0000313" key="8">
    <source>
        <dbReference type="Proteomes" id="UP000307173"/>
    </source>
</evidence>
<evidence type="ECO:0000256" key="2">
    <source>
        <dbReference type="ARBA" id="ARBA00009190"/>
    </source>
</evidence>
<feature type="signal peptide" evidence="6">
    <location>
        <begin position="1"/>
        <end position="18"/>
    </location>
</feature>
<evidence type="ECO:0000256" key="1">
    <source>
        <dbReference type="ARBA" id="ARBA00004141"/>
    </source>
</evidence>
<dbReference type="PANTHER" id="PTHR12608:SF1">
    <property type="entry name" value="TRANSMEMBRANE PROTEIN 165"/>
    <property type="match status" value="1"/>
</dbReference>
<dbReference type="GO" id="GO:0000329">
    <property type="term" value="C:fungal-type vacuole membrane"/>
    <property type="evidence" value="ECO:0007669"/>
    <property type="project" value="TreeGrafter"/>
</dbReference>
<dbReference type="InterPro" id="IPR001727">
    <property type="entry name" value="GDT1-like"/>
</dbReference>
<feature type="transmembrane region" description="Helical" evidence="6">
    <location>
        <begin position="201"/>
        <end position="219"/>
    </location>
</feature>
<evidence type="ECO:0000256" key="4">
    <source>
        <dbReference type="ARBA" id="ARBA00022989"/>
    </source>
</evidence>
<dbReference type="GO" id="GO:0005794">
    <property type="term" value="C:Golgi apparatus"/>
    <property type="evidence" value="ECO:0007669"/>
    <property type="project" value="TreeGrafter"/>
</dbReference>
<keyword evidence="6" id="KW-0732">Signal</keyword>
<dbReference type="PROSITE" id="PS01214">
    <property type="entry name" value="UPF0016"/>
    <property type="match status" value="1"/>
</dbReference>
<accession>A0A4T0WY17</accession>
<evidence type="ECO:0000313" key="7">
    <source>
        <dbReference type="EMBL" id="TID15832.1"/>
    </source>
</evidence>
<dbReference type="GO" id="GO:0032472">
    <property type="term" value="P:Golgi calcium ion transport"/>
    <property type="evidence" value="ECO:0007669"/>
    <property type="project" value="TreeGrafter"/>
</dbReference>
<dbReference type="InterPro" id="IPR049555">
    <property type="entry name" value="GDT1-like_CS"/>
</dbReference>
<dbReference type="Proteomes" id="UP000307173">
    <property type="component" value="Unassembled WGS sequence"/>
</dbReference>
<protein>
    <recommendedName>
        <fullName evidence="6">GDT1 family protein</fullName>
    </recommendedName>
</protein>
<reference evidence="7 8" key="1">
    <citation type="journal article" date="2019" name="Front. Genet.">
        <title>Whole-Genome Sequencing of the Opportunistic Yeast Pathogen Candida inconspicua Uncovers Its Hybrid Origin.</title>
        <authorList>
            <person name="Mixao V."/>
            <person name="Hansen A.P."/>
            <person name="Saus E."/>
            <person name="Boekhout T."/>
            <person name="Lass-Florl C."/>
            <person name="Gabaldon T."/>
        </authorList>
    </citation>
    <scope>NUCLEOTIDE SEQUENCE [LARGE SCALE GENOMIC DNA]</scope>
    <source>
        <strain evidence="7 8">CBS 180</strain>
    </source>
</reference>
<dbReference type="PANTHER" id="PTHR12608">
    <property type="entry name" value="TRANSMEMBRANE PROTEIN HTP-1 RELATED"/>
    <property type="match status" value="1"/>
</dbReference>
<dbReference type="GO" id="GO:0015085">
    <property type="term" value="F:calcium ion transmembrane transporter activity"/>
    <property type="evidence" value="ECO:0007669"/>
    <property type="project" value="TreeGrafter"/>
</dbReference>
<evidence type="ECO:0000256" key="6">
    <source>
        <dbReference type="RuleBase" id="RU365102"/>
    </source>
</evidence>
<feature type="transmembrane region" description="Helical" evidence="6">
    <location>
        <begin position="98"/>
        <end position="118"/>
    </location>
</feature>
<dbReference type="EMBL" id="SELW01000652">
    <property type="protein sequence ID" value="TID15832.1"/>
    <property type="molecule type" value="Genomic_DNA"/>
</dbReference>
<evidence type="ECO:0000256" key="3">
    <source>
        <dbReference type="ARBA" id="ARBA00022692"/>
    </source>
</evidence>
<gene>
    <name evidence="7" type="ORF">CANINC_004362</name>
</gene>
<name>A0A4T0WY17_9ASCO</name>
<dbReference type="GO" id="GO:0005384">
    <property type="term" value="F:manganese ion transmembrane transporter activity"/>
    <property type="evidence" value="ECO:0007669"/>
    <property type="project" value="TreeGrafter"/>
</dbReference>
<comment type="similarity">
    <text evidence="2 6">Belongs to the GDT1 family.</text>
</comment>
<dbReference type="InterPro" id="IPR036259">
    <property type="entry name" value="MFS_trans_sf"/>
</dbReference>
<keyword evidence="3 6" id="KW-0812">Transmembrane</keyword>
<comment type="caution">
    <text evidence="7">The sequence shown here is derived from an EMBL/GenBank/DDBJ whole genome shotgun (WGS) entry which is preliminary data.</text>
</comment>
<keyword evidence="4 6" id="KW-1133">Transmembrane helix</keyword>
<comment type="subcellular location">
    <subcellularLocation>
        <location evidence="1 6">Membrane</location>
        <topology evidence="1 6">Multi-pass membrane protein</topology>
    </subcellularLocation>
</comment>
<keyword evidence="8" id="KW-1185">Reference proteome</keyword>
<organism evidence="7 8">
    <name type="scientific">Pichia inconspicua</name>
    <dbReference type="NCBI Taxonomy" id="52247"/>
    <lineage>
        <taxon>Eukaryota</taxon>
        <taxon>Fungi</taxon>
        <taxon>Dikarya</taxon>
        <taxon>Ascomycota</taxon>
        <taxon>Saccharomycotina</taxon>
        <taxon>Pichiomycetes</taxon>
        <taxon>Pichiales</taxon>
        <taxon>Pichiaceae</taxon>
        <taxon>Pichia</taxon>
    </lineage>
</organism>
<dbReference type="SUPFAM" id="SSF103473">
    <property type="entry name" value="MFS general substrate transporter"/>
    <property type="match status" value="1"/>
</dbReference>
<evidence type="ECO:0000256" key="5">
    <source>
        <dbReference type="ARBA" id="ARBA00023136"/>
    </source>
</evidence>
<keyword evidence="5 6" id="KW-0472">Membrane</keyword>
<dbReference type="OrthoDB" id="442680at2759"/>
<dbReference type="GO" id="GO:0032468">
    <property type="term" value="P:Golgi calcium ion homeostasis"/>
    <property type="evidence" value="ECO:0007669"/>
    <property type="project" value="TreeGrafter"/>
</dbReference>